<reference evidence="4" key="2">
    <citation type="submission" date="2020-09" db="EMBL/GenBank/DDBJ databases">
        <authorList>
            <person name="Sun Q."/>
            <person name="Ohkuma M."/>
        </authorList>
    </citation>
    <scope>NUCLEOTIDE SEQUENCE</scope>
    <source>
        <strain evidence="4">JCM 4518</strain>
    </source>
</reference>
<evidence type="ECO:0008006" key="6">
    <source>
        <dbReference type="Google" id="ProtNLM"/>
    </source>
</evidence>
<sequence>MTPPAPAPSPAAGPAPAPPGPAPSDRPRVGPASPPGAPLRLGIAGLGVISRFYLAAAERLPEWRLAGVCDLREEALAPHRGRVPCHVDHRELLAAGGLDALVVAVPNHAHAEVCADALRAGVPVCVEKPLALDPADGRRLAALSREHGVPLLTAFHRRHNDRVLDLLRRLPPPGGPVRVESVRVRYLERIEEHIGADTWYLDPARCGGGCVADNGPNAFDLVRLVLGGSPSEVVAAEVVRDAAGTDRQAVVELAGPGGRGRVELDWSYPGEVKDVLVRLSDGTELAADMLAGRPGFKESLWHEYEGVLRELAGLRSLPDPSRAVEGGLAALDLVADVYAAEAASPLPAPRTSLSASRPESR</sequence>
<feature type="compositionally biased region" description="Pro residues" evidence="1">
    <location>
        <begin position="1"/>
        <end position="24"/>
    </location>
</feature>
<evidence type="ECO:0000256" key="1">
    <source>
        <dbReference type="SAM" id="MobiDB-lite"/>
    </source>
</evidence>
<dbReference type="Proteomes" id="UP000644020">
    <property type="component" value="Unassembled WGS sequence"/>
</dbReference>
<feature type="domain" description="Gfo/Idh/MocA-like oxidoreductase N-terminal" evidence="2">
    <location>
        <begin position="40"/>
        <end position="152"/>
    </location>
</feature>
<evidence type="ECO:0000259" key="3">
    <source>
        <dbReference type="Pfam" id="PF22725"/>
    </source>
</evidence>
<name>A0A918T4Q1_9ACTN</name>
<organism evidence="4 5">
    <name type="scientific">Streptomyces termitum</name>
    <dbReference type="NCBI Taxonomy" id="67368"/>
    <lineage>
        <taxon>Bacteria</taxon>
        <taxon>Bacillati</taxon>
        <taxon>Actinomycetota</taxon>
        <taxon>Actinomycetes</taxon>
        <taxon>Kitasatosporales</taxon>
        <taxon>Streptomycetaceae</taxon>
        <taxon>Streptomyces</taxon>
    </lineage>
</organism>
<feature type="domain" description="GFO/IDH/MocA-like oxidoreductase" evidence="3">
    <location>
        <begin position="178"/>
        <end position="274"/>
    </location>
</feature>
<dbReference type="Gene3D" id="3.40.50.720">
    <property type="entry name" value="NAD(P)-binding Rossmann-like Domain"/>
    <property type="match status" value="1"/>
</dbReference>
<protein>
    <recommendedName>
        <fullName evidence="6">Oxidoreductase</fullName>
    </recommendedName>
</protein>
<dbReference type="InterPro" id="IPR000683">
    <property type="entry name" value="Gfo/Idh/MocA-like_OxRdtase_N"/>
</dbReference>
<dbReference type="Gene3D" id="3.30.360.10">
    <property type="entry name" value="Dihydrodipicolinate Reductase, domain 2"/>
    <property type="match status" value="1"/>
</dbReference>
<dbReference type="InterPro" id="IPR055170">
    <property type="entry name" value="GFO_IDH_MocA-like_dom"/>
</dbReference>
<evidence type="ECO:0000259" key="2">
    <source>
        <dbReference type="Pfam" id="PF01408"/>
    </source>
</evidence>
<dbReference type="PANTHER" id="PTHR43818">
    <property type="entry name" value="BCDNA.GH03377"/>
    <property type="match status" value="1"/>
</dbReference>
<reference evidence="4" key="1">
    <citation type="journal article" date="2014" name="Int. J. Syst. Evol. Microbiol.">
        <title>Complete genome sequence of Corynebacterium casei LMG S-19264T (=DSM 44701T), isolated from a smear-ripened cheese.</title>
        <authorList>
            <consortium name="US DOE Joint Genome Institute (JGI-PGF)"/>
            <person name="Walter F."/>
            <person name="Albersmeier A."/>
            <person name="Kalinowski J."/>
            <person name="Ruckert C."/>
        </authorList>
    </citation>
    <scope>NUCLEOTIDE SEQUENCE</scope>
    <source>
        <strain evidence="4">JCM 4518</strain>
    </source>
</reference>
<comment type="caution">
    <text evidence="4">The sequence shown here is derived from an EMBL/GenBank/DDBJ whole genome shotgun (WGS) entry which is preliminary data.</text>
</comment>
<dbReference type="SUPFAM" id="SSF55347">
    <property type="entry name" value="Glyceraldehyde-3-phosphate dehydrogenase-like, C-terminal domain"/>
    <property type="match status" value="1"/>
</dbReference>
<accession>A0A918T4Q1</accession>
<dbReference type="AlphaFoldDB" id="A0A918T4Q1"/>
<evidence type="ECO:0000313" key="4">
    <source>
        <dbReference type="EMBL" id="GHA89078.1"/>
    </source>
</evidence>
<dbReference type="Pfam" id="PF22725">
    <property type="entry name" value="GFO_IDH_MocA_C3"/>
    <property type="match status" value="1"/>
</dbReference>
<feature type="region of interest" description="Disordered" evidence="1">
    <location>
        <begin position="1"/>
        <end position="35"/>
    </location>
</feature>
<dbReference type="RefSeq" id="WP_189978450.1">
    <property type="nucleotide sequence ID" value="NZ_BMUL01000008.1"/>
</dbReference>
<evidence type="ECO:0000313" key="5">
    <source>
        <dbReference type="Proteomes" id="UP000644020"/>
    </source>
</evidence>
<dbReference type="GO" id="GO:0000166">
    <property type="term" value="F:nucleotide binding"/>
    <property type="evidence" value="ECO:0007669"/>
    <property type="project" value="InterPro"/>
</dbReference>
<dbReference type="PANTHER" id="PTHR43818:SF7">
    <property type="entry name" value="DEHYDROGENASE"/>
    <property type="match status" value="1"/>
</dbReference>
<proteinExistence type="predicted"/>
<dbReference type="SUPFAM" id="SSF51735">
    <property type="entry name" value="NAD(P)-binding Rossmann-fold domains"/>
    <property type="match status" value="1"/>
</dbReference>
<gene>
    <name evidence="4" type="ORF">GCM10010305_35960</name>
</gene>
<dbReference type="InterPro" id="IPR036291">
    <property type="entry name" value="NAD(P)-bd_dom_sf"/>
</dbReference>
<dbReference type="Pfam" id="PF01408">
    <property type="entry name" value="GFO_IDH_MocA"/>
    <property type="match status" value="1"/>
</dbReference>
<dbReference type="EMBL" id="BMUL01000008">
    <property type="protein sequence ID" value="GHA89078.1"/>
    <property type="molecule type" value="Genomic_DNA"/>
</dbReference>
<dbReference type="InterPro" id="IPR050463">
    <property type="entry name" value="Gfo/Idh/MocA_oxidrdct_glycsds"/>
</dbReference>
<keyword evidence="5" id="KW-1185">Reference proteome</keyword>